<proteinExistence type="predicted"/>
<keyword evidence="2" id="KW-1185">Reference proteome</keyword>
<dbReference type="EMBL" id="NAJQ01000279">
    <property type="protein sequence ID" value="TKA73090.1"/>
    <property type="molecule type" value="Genomic_DNA"/>
</dbReference>
<evidence type="ECO:0000313" key="2">
    <source>
        <dbReference type="Proteomes" id="UP000309340"/>
    </source>
</evidence>
<reference evidence="1 2" key="1">
    <citation type="submission" date="2017-03" db="EMBL/GenBank/DDBJ databases">
        <title>Genomes of endolithic fungi from Antarctica.</title>
        <authorList>
            <person name="Coleine C."/>
            <person name="Masonjones S."/>
            <person name="Stajich J.E."/>
        </authorList>
    </citation>
    <scope>NUCLEOTIDE SEQUENCE [LARGE SCALE GENOMIC DNA]</scope>
    <source>
        <strain evidence="1 2">CCFEE 5184</strain>
    </source>
</reference>
<name>A0A4U0X918_9PEZI</name>
<organism evidence="1 2">
    <name type="scientific">Friedmanniomyces simplex</name>
    <dbReference type="NCBI Taxonomy" id="329884"/>
    <lineage>
        <taxon>Eukaryota</taxon>
        <taxon>Fungi</taxon>
        <taxon>Dikarya</taxon>
        <taxon>Ascomycota</taxon>
        <taxon>Pezizomycotina</taxon>
        <taxon>Dothideomycetes</taxon>
        <taxon>Dothideomycetidae</taxon>
        <taxon>Mycosphaerellales</taxon>
        <taxon>Teratosphaeriaceae</taxon>
        <taxon>Friedmanniomyces</taxon>
    </lineage>
</organism>
<accession>A0A4U0X918</accession>
<dbReference type="AlphaFoldDB" id="A0A4U0X918"/>
<gene>
    <name evidence="1" type="ORF">B0A55_04829</name>
</gene>
<comment type="caution">
    <text evidence="1">The sequence shown here is derived from an EMBL/GenBank/DDBJ whole genome shotgun (WGS) entry which is preliminary data.</text>
</comment>
<protein>
    <submittedName>
        <fullName evidence="1">Uncharacterized protein</fullName>
    </submittedName>
</protein>
<dbReference type="Proteomes" id="UP000309340">
    <property type="component" value="Unassembled WGS sequence"/>
</dbReference>
<sequence length="224" mass="25924">MQKLAGFAFLRHFIDESPAYNPVPERYSLLLNLPPELRLTIYEYVLRFPTSGIRMVLHPFTTRQAHGSNPSVTTMTRNMGEPIGAKDWDEWPVARSDPHARPYLLRAAPIHQILALLLVNRGMRELRDFLAHIHPLRLRYVRHVSLLYRNRIFDKLLNVTGLRELRLHINEEALAAMQRRDGTPRFKTARFPGLTSLADAENLEVKGRLVYADGERAVLKEKEE</sequence>
<evidence type="ECO:0000313" key="1">
    <source>
        <dbReference type="EMBL" id="TKA73090.1"/>
    </source>
</evidence>